<comment type="caution">
    <text evidence="1">The sequence shown here is derived from an EMBL/GenBank/DDBJ whole genome shotgun (WGS) entry which is preliminary data.</text>
</comment>
<gene>
    <name evidence="1" type="ORF">VNO77_19127</name>
</gene>
<sequence length="132" mass="14546">MVSEGLPVQDFKALILQIKSLLHWLMNIDSSLLELWSFISRLVATSKKSGPSNSVQEDTGHVIKESSVATKGSPVVEIIHMTKDNVLLRRFPSTVSNMDDIQIIDGRNQAYTSSGGQEFPLICSAPFVQESL</sequence>
<protein>
    <submittedName>
        <fullName evidence="1">Uncharacterized protein</fullName>
    </submittedName>
</protein>
<dbReference type="EMBL" id="JAYMYQ010000004">
    <property type="protein sequence ID" value="KAK7338515.1"/>
    <property type="molecule type" value="Genomic_DNA"/>
</dbReference>
<organism evidence="1 2">
    <name type="scientific">Canavalia gladiata</name>
    <name type="common">Sword bean</name>
    <name type="synonym">Dolichos gladiatus</name>
    <dbReference type="NCBI Taxonomy" id="3824"/>
    <lineage>
        <taxon>Eukaryota</taxon>
        <taxon>Viridiplantae</taxon>
        <taxon>Streptophyta</taxon>
        <taxon>Embryophyta</taxon>
        <taxon>Tracheophyta</taxon>
        <taxon>Spermatophyta</taxon>
        <taxon>Magnoliopsida</taxon>
        <taxon>eudicotyledons</taxon>
        <taxon>Gunneridae</taxon>
        <taxon>Pentapetalae</taxon>
        <taxon>rosids</taxon>
        <taxon>fabids</taxon>
        <taxon>Fabales</taxon>
        <taxon>Fabaceae</taxon>
        <taxon>Papilionoideae</taxon>
        <taxon>50 kb inversion clade</taxon>
        <taxon>NPAAA clade</taxon>
        <taxon>indigoferoid/millettioid clade</taxon>
        <taxon>Phaseoleae</taxon>
        <taxon>Canavalia</taxon>
    </lineage>
</organism>
<keyword evidence="2" id="KW-1185">Reference proteome</keyword>
<reference evidence="1 2" key="1">
    <citation type="submission" date="2024-01" db="EMBL/GenBank/DDBJ databases">
        <title>The genomes of 5 underutilized Papilionoideae crops provide insights into root nodulation and disease resistanc.</title>
        <authorList>
            <person name="Jiang F."/>
        </authorList>
    </citation>
    <scope>NUCLEOTIDE SEQUENCE [LARGE SCALE GENOMIC DNA]</scope>
    <source>
        <strain evidence="1">LVBAO_FW01</strain>
        <tissue evidence="1">Leaves</tissue>
    </source>
</reference>
<name>A0AAN9LLW1_CANGL</name>
<proteinExistence type="predicted"/>
<evidence type="ECO:0000313" key="1">
    <source>
        <dbReference type="EMBL" id="KAK7338515.1"/>
    </source>
</evidence>
<accession>A0AAN9LLW1</accession>
<evidence type="ECO:0000313" key="2">
    <source>
        <dbReference type="Proteomes" id="UP001367508"/>
    </source>
</evidence>
<dbReference type="AlphaFoldDB" id="A0AAN9LLW1"/>
<dbReference type="Proteomes" id="UP001367508">
    <property type="component" value="Unassembled WGS sequence"/>
</dbReference>